<evidence type="ECO:0000313" key="3">
    <source>
        <dbReference type="EMBL" id="NSL54375.1"/>
    </source>
</evidence>
<dbReference type="Gene3D" id="3.40.50.300">
    <property type="entry name" value="P-loop containing nucleotide triphosphate hydrolases"/>
    <property type="match status" value="1"/>
</dbReference>
<dbReference type="InterPro" id="IPR027417">
    <property type="entry name" value="P-loop_NTPase"/>
</dbReference>
<reference evidence="3 4" key="1">
    <citation type="submission" date="2020-06" db="EMBL/GenBank/DDBJ databases">
        <title>Draft genome of Uliginosibacterium sp. IMCC34675.</title>
        <authorList>
            <person name="Song J."/>
        </authorList>
    </citation>
    <scope>NUCLEOTIDE SEQUENCE [LARGE SCALE GENOMIC DNA]</scope>
    <source>
        <strain evidence="3 4">IMCC34675</strain>
    </source>
</reference>
<dbReference type="Pfam" id="PF13401">
    <property type="entry name" value="AAA_22"/>
    <property type="match status" value="1"/>
</dbReference>
<feature type="domain" description="ORC1/DEAH AAA+ ATPase" evidence="2">
    <location>
        <begin position="42"/>
        <end position="168"/>
    </location>
</feature>
<dbReference type="CDD" id="cd00009">
    <property type="entry name" value="AAA"/>
    <property type="match status" value="1"/>
</dbReference>
<gene>
    <name evidence="3" type="ORF">HJ583_004990</name>
</gene>
<accession>A0ABX2IJZ2</accession>
<evidence type="ECO:0000259" key="2">
    <source>
        <dbReference type="Pfam" id="PF13401"/>
    </source>
</evidence>
<proteinExistence type="predicted"/>
<dbReference type="EMBL" id="JABCSC020000001">
    <property type="protein sequence ID" value="NSL54375.1"/>
    <property type="molecule type" value="Genomic_DNA"/>
</dbReference>
<dbReference type="InterPro" id="IPR052026">
    <property type="entry name" value="ExeA_AAA_ATPase_DNA-bind"/>
</dbReference>
<dbReference type="RefSeq" id="WP_170020894.1">
    <property type="nucleotide sequence ID" value="NZ_JABCSC020000001.1"/>
</dbReference>
<dbReference type="Proteomes" id="UP000778523">
    <property type="component" value="Unassembled WGS sequence"/>
</dbReference>
<dbReference type="PANTHER" id="PTHR35894">
    <property type="entry name" value="GENERAL SECRETION PATHWAY PROTEIN A-RELATED"/>
    <property type="match status" value="1"/>
</dbReference>
<name>A0ABX2IJZ2_9RHOO</name>
<dbReference type="SUPFAM" id="SSF52540">
    <property type="entry name" value="P-loop containing nucleoside triphosphate hydrolases"/>
    <property type="match status" value="1"/>
</dbReference>
<feature type="region of interest" description="Disordered" evidence="1">
    <location>
        <begin position="299"/>
        <end position="337"/>
    </location>
</feature>
<dbReference type="PANTHER" id="PTHR35894:SF1">
    <property type="entry name" value="PHOSPHORIBULOKINASE _ URIDINE KINASE FAMILY"/>
    <property type="match status" value="1"/>
</dbReference>
<organism evidence="3 4">
    <name type="scientific">Uliginosibacterium aquaticum</name>
    <dbReference type="NCBI Taxonomy" id="2731212"/>
    <lineage>
        <taxon>Bacteria</taxon>
        <taxon>Pseudomonadati</taxon>
        <taxon>Pseudomonadota</taxon>
        <taxon>Betaproteobacteria</taxon>
        <taxon>Rhodocyclales</taxon>
        <taxon>Zoogloeaceae</taxon>
        <taxon>Uliginosibacterium</taxon>
    </lineage>
</organism>
<evidence type="ECO:0000313" key="4">
    <source>
        <dbReference type="Proteomes" id="UP000778523"/>
    </source>
</evidence>
<dbReference type="InterPro" id="IPR036680">
    <property type="entry name" value="SPOR-like_sf"/>
</dbReference>
<keyword evidence="4" id="KW-1185">Reference proteome</keyword>
<feature type="compositionally biased region" description="Low complexity" evidence="1">
    <location>
        <begin position="301"/>
        <end position="337"/>
    </location>
</feature>
<comment type="caution">
    <text evidence="3">The sequence shown here is derived from an EMBL/GenBank/DDBJ whole genome shotgun (WGS) entry which is preliminary data.</text>
</comment>
<dbReference type="InterPro" id="IPR049945">
    <property type="entry name" value="AAA_22"/>
</dbReference>
<dbReference type="Gene3D" id="3.30.70.1070">
    <property type="entry name" value="Sporulation related repeat"/>
    <property type="match status" value="1"/>
</dbReference>
<protein>
    <submittedName>
        <fullName evidence="3">AAA family ATPase</fullName>
    </submittedName>
</protein>
<evidence type="ECO:0000256" key="1">
    <source>
        <dbReference type="SAM" id="MobiDB-lite"/>
    </source>
</evidence>
<sequence length="477" mass="52484">MYREHFGLSHPPFRITPQTEHFYTGAQRGPLLEALLFAVSNDEGIIRVSGEVGTGKTMLCRMLIDRLPTDTLVIYIANPSLSPSELIATVAHELQVEAQEGHSLLRQIERRLITLYAEGRRVLAIIDEAHAMPRESLDQVRLLSNLETSTRKLLQIVLFGQPELDAILAERPMRSLRERITQSFRLQPLDRQQTRDYLDFRLRAAGYRGPELFGDKVLNLIVHASRGLTRRINILADKTLLAAFADNTHTLNQRHAEAALRDADYHAPIPWQRISQIGLAALLLIALAGAGYLWQQRVPGSPTTTPEASASTPASTQSTDSSAASTTSPPAKTATAALTARSNPAVALITNTPSNSASNTDTERFAPIPEQLGVLARERLQASRADMQQISDKQWFIQLRSIPASNASTLENFIPAAAKAIDVSELRLYVVKNDPRQTIGVIYGSYPDATAAQNGLAKLPGWIRAGGAFVRPFKSLR</sequence>